<evidence type="ECO:0000256" key="6">
    <source>
        <dbReference type="ARBA" id="ARBA00023326"/>
    </source>
</evidence>
<keyword evidence="4" id="KW-0119">Carbohydrate metabolism</keyword>
<evidence type="ECO:0000256" key="4">
    <source>
        <dbReference type="ARBA" id="ARBA00023277"/>
    </source>
</evidence>
<comment type="similarity">
    <text evidence="1">Belongs to the glycosyl hydrolase 10 (cellulase F) family.</text>
</comment>
<dbReference type="Gene3D" id="3.20.20.80">
    <property type="entry name" value="Glycosidases"/>
    <property type="match status" value="1"/>
</dbReference>
<dbReference type="InterPro" id="IPR003305">
    <property type="entry name" value="CenC_carb-bd"/>
</dbReference>
<keyword evidence="3 9" id="KW-0378">Hydrolase</keyword>
<dbReference type="PROSITE" id="PS51760">
    <property type="entry name" value="GH10_2"/>
    <property type="match status" value="1"/>
</dbReference>
<dbReference type="Pfam" id="PF00331">
    <property type="entry name" value="Glyco_hydro_10"/>
    <property type="match status" value="1"/>
</dbReference>
<dbReference type="AlphaFoldDB" id="U2KXN7"/>
<dbReference type="InterPro" id="IPR001000">
    <property type="entry name" value="GH10_dom"/>
</dbReference>
<dbReference type="GO" id="GO:0004553">
    <property type="term" value="F:hydrolase activity, hydrolyzing O-glycosyl compounds"/>
    <property type="evidence" value="ECO:0007669"/>
    <property type="project" value="InterPro"/>
</dbReference>
<gene>
    <name evidence="9" type="ORF">RUMCAL_00592</name>
</gene>
<evidence type="ECO:0000256" key="7">
    <source>
        <dbReference type="PROSITE-ProRule" id="PRU10061"/>
    </source>
</evidence>
<organism evidence="9 10">
    <name type="scientific">Ruminococcus callidus ATCC 27760</name>
    <dbReference type="NCBI Taxonomy" id="411473"/>
    <lineage>
        <taxon>Bacteria</taxon>
        <taxon>Bacillati</taxon>
        <taxon>Bacillota</taxon>
        <taxon>Clostridia</taxon>
        <taxon>Eubacteriales</taxon>
        <taxon>Oscillospiraceae</taxon>
        <taxon>Ruminococcus</taxon>
    </lineage>
</organism>
<dbReference type="eggNOG" id="COG3693">
    <property type="taxonomic scope" value="Bacteria"/>
</dbReference>
<dbReference type="EMBL" id="AWVF01000066">
    <property type="protein sequence ID" value="ERJ97032.1"/>
    <property type="molecule type" value="Genomic_DNA"/>
</dbReference>
<comment type="caution">
    <text evidence="9">The sequence shown here is derived from an EMBL/GenBank/DDBJ whole genome shotgun (WGS) entry which is preliminary data.</text>
</comment>
<dbReference type="PROSITE" id="PS00591">
    <property type="entry name" value="GH10_1"/>
    <property type="match status" value="1"/>
</dbReference>
<feature type="domain" description="GH10" evidence="8">
    <location>
        <begin position="1"/>
        <end position="166"/>
    </location>
</feature>
<dbReference type="PANTHER" id="PTHR31490:SF90">
    <property type="entry name" value="ENDO-1,4-BETA-XYLANASE A"/>
    <property type="match status" value="1"/>
</dbReference>
<dbReference type="InterPro" id="IPR018247">
    <property type="entry name" value="EF_Hand_1_Ca_BS"/>
</dbReference>
<keyword evidence="5" id="KW-0326">Glycosidase</keyword>
<evidence type="ECO:0000313" key="9">
    <source>
        <dbReference type="EMBL" id="ERJ97032.1"/>
    </source>
</evidence>
<reference evidence="9 10" key="1">
    <citation type="submission" date="2013-07" db="EMBL/GenBank/DDBJ databases">
        <authorList>
            <person name="Weinstock G."/>
            <person name="Sodergren E."/>
            <person name="Wylie T."/>
            <person name="Fulton L."/>
            <person name="Fulton R."/>
            <person name="Fronick C."/>
            <person name="O'Laughlin M."/>
            <person name="Godfrey J."/>
            <person name="Miner T."/>
            <person name="Herter B."/>
            <person name="Appelbaum E."/>
            <person name="Cordes M."/>
            <person name="Lek S."/>
            <person name="Wollam A."/>
            <person name="Pepin K.H."/>
            <person name="Palsikar V.B."/>
            <person name="Mitreva M."/>
            <person name="Wilson R.K."/>
        </authorList>
    </citation>
    <scope>NUCLEOTIDE SEQUENCE [LARGE SCALE GENOMIC DNA]</scope>
    <source>
        <strain evidence="9 10">ATCC 27760</strain>
    </source>
</reference>
<protein>
    <submittedName>
        <fullName evidence="9">Glycosyl hydrolase family 10</fullName>
    </submittedName>
</protein>
<evidence type="ECO:0000256" key="1">
    <source>
        <dbReference type="ARBA" id="ARBA00007495"/>
    </source>
</evidence>
<dbReference type="SMART" id="SM00633">
    <property type="entry name" value="Glyco_10"/>
    <property type="match status" value="1"/>
</dbReference>
<dbReference type="InterPro" id="IPR044846">
    <property type="entry name" value="GH10"/>
</dbReference>
<dbReference type="Pfam" id="PF02018">
    <property type="entry name" value="CBM_4_9"/>
    <property type="match status" value="1"/>
</dbReference>
<evidence type="ECO:0000259" key="8">
    <source>
        <dbReference type="PROSITE" id="PS51760"/>
    </source>
</evidence>
<dbReference type="InterPro" id="IPR031158">
    <property type="entry name" value="GH10_AS"/>
</dbReference>
<dbReference type="SUPFAM" id="SSF49785">
    <property type="entry name" value="Galactose-binding domain-like"/>
    <property type="match status" value="1"/>
</dbReference>
<keyword evidence="6" id="KW-0624">Polysaccharide degradation</keyword>
<dbReference type="GO" id="GO:0000272">
    <property type="term" value="P:polysaccharide catabolic process"/>
    <property type="evidence" value="ECO:0007669"/>
    <property type="project" value="UniProtKB-KW"/>
</dbReference>
<evidence type="ECO:0000256" key="5">
    <source>
        <dbReference type="ARBA" id="ARBA00023295"/>
    </source>
</evidence>
<evidence type="ECO:0000313" key="10">
    <source>
        <dbReference type="Proteomes" id="UP000016662"/>
    </source>
</evidence>
<sequence>MEKAFTYARKYAPESCALYYNDYNEYWDHKRDAIYSMCKSLYEKGLLDGIGMQSHINADYDGFSGVSAYTTAMKKFLSIGCDLQITELDITMENGKYTLQQQADKYKAIFQAAMDWNKNPSSDGRVTAVCIWGPNDANTWIKTENTPLLYDTNHQPKLAYTTLTSMIPQSEWGDGSNPGGNDKPIEPNEYGWYFQSTFEGDTDSWEGRGSADVLTSGRTAYVGSEALLVQNRTAAWNGAGRTLNPKAFVPGKEYSFSVNVEYFDGDATDQFFLKLAYTDANGEAQYATVAEGTAVKGEWVQLANKNYQIPADATNMVLYVETAESTNNFYLDEAIGAVGGTSILGAGESKPFHLGDVNADGVINGMDLALARQGISSAFSGN</sequence>
<feature type="non-terminal residue" evidence="9">
    <location>
        <position position="382"/>
    </location>
</feature>
<dbReference type="HOGENOM" id="CLU_724668_0_0_9"/>
<name>U2KXN7_9FIRM</name>
<dbReference type="STRING" id="411473.RUMCAL_00592"/>
<proteinExistence type="inferred from homology"/>
<dbReference type="InterPro" id="IPR017853">
    <property type="entry name" value="GH"/>
</dbReference>
<dbReference type="PROSITE" id="PS00018">
    <property type="entry name" value="EF_HAND_1"/>
    <property type="match status" value="1"/>
</dbReference>
<dbReference type="InterPro" id="IPR008979">
    <property type="entry name" value="Galactose-bd-like_sf"/>
</dbReference>
<dbReference type="Proteomes" id="UP000016662">
    <property type="component" value="Unassembled WGS sequence"/>
</dbReference>
<dbReference type="Gene3D" id="2.60.120.260">
    <property type="entry name" value="Galactose-binding domain-like"/>
    <property type="match status" value="1"/>
</dbReference>
<feature type="active site" description="Nucleophile" evidence="7">
    <location>
        <position position="87"/>
    </location>
</feature>
<evidence type="ECO:0000256" key="3">
    <source>
        <dbReference type="ARBA" id="ARBA00022801"/>
    </source>
</evidence>
<keyword evidence="2" id="KW-0677">Repeat</keyword>
<accession>U2KXN7</accession>
<evidence type="ECO:0000256" key="2">
    <source>
        <dbReference type="ARBA" id="ARBA00022737"/>
    </source>
</evidence>
<dbReference type="PANTHER" id="PTHR31490">
    <property type="entry name" value="GLYCOSYL HYDROLASE"/>
    <property type="match status" value="1"/>
</dbReference>
<keyword evidence="10" id="KW-1185">Reference proteome</keyword>
<dbReference type="SUPFAM" id="SSF51445">
    <property type="entry name" value="(Trans)glycosidases"/>
    <property type="match status" value="1"/>
</dbReference>